<feature type="compositionally biased region" description="Acidic residues" evidence="1">
    <location>
        <begin position="51"/>
        <end position="73"/>
    </location>
</feature>
<evidence type="ECO:0000256" key="1">
    <source>
        <dbReference type="SAM" id="MobiDB-lite"/>
    </source>
</evidence>
<organism evidence="2">
    <name type="scientific">Timema shepardi</name>
    <name type="common">Walking stick</name>
    <dbReference type="NCBI Taxonomy" id="629360"/>
    <lineage>
        <taxon>Eukaryota</taxon>
        <taxon>Metazoa</taxon>
        <taxon>Ecdysozoa</taxon>
        <taxon>Arthropoda</taxon>
        <taxon>Hexapoda</taxon>
        <taxon>Insecta</taxon>
        <taxon>Pterygota</taxon>
        <taxon>Neoptera</taxon>
        <taxon>Polyneoptera</taxon>
        <taxon>Phasmatodea</taxon>
        <taxon>Timematodea</taxon>
        <taxon>Timematoidea</taxon>
        <taxon>Timematidae</taxon>
        <taxon>Timema</taxon>
    </lineage>
</organism>
<reference evidence="2" key="1">
    <citation type="submission" date="2020-11" db="EMBL/GenBank/DDBJ databases">
        <authorList>
            <person name="Tran Van P."/>
        </authorList>
    </citation>
    <scope>NUCLEOTIDE SEQUENCE</scope>
</reference>
<feature type="region of interest" description="Disordered" evidence="1">
    <location>
        <begin position="48"/>
        <end position="75"/>
    </location>
</feature>
<accession>A0A7R9FUR5</accession>
<protein>
    <submittedName>
        <fullName evidence="2">Uncharacterized protein</fullName>
    </submittedName>
</protein>
<gene>
    <name evidence="2" type="ORF">TSIB3V08_LOCUS356</name>
</gene>
<evidence type="ECO:0000313" key="2">
    <source>
        <dbReference type="EMBL" id="CAD7256065.1"/>
    </source>
</evidence>
<dbReference type="AlphaFoldDB" id="A0A7R9FUR5"/>
<dbReference type="EMBL" id="OC000082">
    <property type="protein sequence ID" value="CAD7256065.1"/>
    <property type="molecule type" value="Genomic_DNA"/>
</dbReference>
<proteinExistence type="predicted"/>
<name>A0A7R9FUR5_TIMSH</name>
<sequence length="97" mass="10911">MSPSYTPCIIVRRIIPAFFGPTLSQQYYNDPILWPRGLRCHSYSRLTANDGDIEDGEEGEDGEEVEEGEEGEAYEGKLDHAAAERVTASYYPFGLYV</sequence>